<organism evidence="2 3">
    <name type="scientific">Phyllostomus discolor</name>
    <name type="common">pale spear-nosed bat</name>
    <dbReference type="NCBI Taxonomy" id="89673"/>
    <lineage>
        <taxon>Eukaryota</taxon>
        <taxon>Metazoa</taxon>
        <taxon>Chordata</taxon>
        <taxon>Craniata</taxon>
        <taxon>Vertebrata</taxon>
        <taxon>Euteleostomi</taxon>
        <taxon>Mammalia</taxon>
        <taxon>Eutheria</taxon>
        <taxon>Laurasiatheria</taxon>
        <taxon>Chiroptera</taxon>
        <taxon>Yangochiroptera</taxon>
        <taxon>Phyllostomidae</taxon>
        <taxon>Phyllostominae</taxon>
        <taxon>Phyllostomus</taxon>
    </lineage>
</organism>
<dbReference type="Proteomes" id="UP000664940">
    <property type="component" value="Unassembled WGS sequence"/>
</dbReference>
<reference evidence="2 3" key="1">
    <citation type="journal article" date="2020" name="Nature">
        <title>Six reference-quality genomes reveal evolution of bat adaptations.</title>
        <authorList>
            <person name="Jebb D."/>
            <person name="Huang Z."/>
            <person name="Pippel M."/>
            <person name="Hughes G.M."/>
            <person name="Lavrichenko K."/>
            <person name="Devanna P."/>
            <person name="Winkler S."/>
            <person name="Jermiin L.S."/>
            <person name="Skirmuntt E.C."/>
            <person name="Katzourakis A."/>
            <person name="Burkitt-Gray L."/>
            <person name="Ray D.A."/>
            <person name="Sullivan K.A.M."/>
            <person name="Roscito J.G."/>
            <person name="Kirilenko B.M."/>
            <person name="Davalos L.M."/>
            <person name="Corthals A.P."/>
            <person name="Power M.L."/>
            <person name="Jones G."/>
            <person name="Ransome R.D."/>
            <person name="Dechmann D.K.N."/>
            <person name="Locatelli A.G."/>
            <person name="Puechmaille S.J."/>
            <person name="Fedrigo O."/>
            <person name="Jarvis E.D."/>
            <person name="Hiller M."/>
            <person name="Vernes S.C."/>
            <person name="Myers E.W."/>
            <person name="Teeling E.C."/>
        </authorList>
    </citation>
    <scope>NUCLEOTIDE SEQUENCE [LARGE SCALE GENOMIC DNA]</scope>
    <source>
        <strain evidence="2">Bat1K_MPI-CBG_1</strain>
    </source>
</reference>
<sequence>MSCMLDPIMNSSSPTSQRGLVELPAPHRAARPGEADFVPQKGLCCVRKPRAGLGDPKGRFPRGVSRAPDHPCDGARGRGARSRVSCGGGDPELRLRWPEGPGPQGRRLWLQWPRPKDLPQLGRRGGRAPMPSPSGRCPVKPAQRSDGICPRSPT</sequence>
<dbReference type="EMBL" id="JABVXQ010000002">
    <property type="protein sequence ID" value="KAF6125335.1"/>
    <property type="molecule type" value="Genomic_DNA"/>
</dbReference>
<feature type="compositionally biased region" description="Basic and acidic residues" evidence="1">
    <location>
        <begin position="67"/>
        <end position="76"/>
    </location>
</feature>
<proteinExistence type="predicted"/>
<evidence type="ECO:0000256" key="1">
    <source>
        <dbReference type="SAM" id="MobiDB-lite"/>
    </source>
</evidence>
<gene>
    <name evidence="2" type="ORF">HJG60_009835</name>
</gene>
<evidence type="ECO:0000313" key="2">
    <source>
        <dbReference type="EMBL" id="KAF6125335.1"/>
    </source>
</evidence>
<accession>A0A834ELE0</accession>
<feature type="region of interest" description="Disordered" evidence="1">
    <location>
        <begin position="49"/>
        <end position="154"/>
    </location>
</feature>
<protein>
    <submittedName>
        <fullName evidence="2">Uncharacterized protein</fullName>
    </submittedName>
</protein>
<evidence type="ECO:0000313" key="3">
    <source>
        <dbReference type="Proteomes" id="UP000664940"/>
    </source>
</evidence>
<dbReference type="AlphaFoldDB" id="A0A834ELE0"/>
<name>A0A834ELE0_9CHIR</name>
<comment type="caution">
    <text evidence="2">The sequence shown here is derived from an EMBL/GenBank/DDBJ whole genome shotgun (WGS) entry which is preliminary data.</text>
</comment>